<gene>
    <name evidence="2" type="ORF">SAMN02745110_02338</name>
</gene>
<dbReference type="PROSITE" id="PS51257">
    <property type="entry name" value="PROKAR_LIPOPROTEIN"/>
    <property type="match status" value="1"/>
</dbReference>
<proteinExistence type="predicted"/>
<dbReference type="InterPro" id="IPR012674">
    <property type="entry name" value="Calycin"/>
</dbReference>
<evidence type="ECO:0000313" key="2">
    <source>
        <dbReference type="EMBL" id="SKA01103.1"/>
    </source>
</evidence>
<feature type="signal peptide" evidence="1">
    <location>
        <begin position="1"/>
        <end position="20"/>
    </location>
</feature>
<reference evidence="2 3" key="1">
    <citation type="submission" date="2017-02" db="EMBL/GenBank/DDBJ databases">
        <authorList>
            <person name="Peterson S.W."/>
        </authorList>
    </citation>
    <scope>NUCLEOTIDE SEQUENCE [LARGE SCALE GENOMIC DNA]</scope>
    <source>
        <strain evidence="2 3">ATCC 17233</strain>
    </source>
</reference>
<dbReference type="RefSeq" id="WP_078788131.1">
    <property type="nucleotide sequence ID" value="NZ_FMTO01000018.1"/>
</dbReference>
<feature type="chain" id="PRO_5039288635" evidence="1">
    <location>
        <begin position="21"/>
        <end position="227"/>
    </location>
</feature>
<name>A0A1T4QBE3_9FIRM</name>
<keyword evidence="3" id="KW-1185">Reference proteome</keyword>
<dbReference type="EMBL" id="FUXA01000018">
    <property type="protein sequence ID" value="SKA01103.1"/>
    <property type="molecule type" value="Genomic_DNA"/>
</dbReference>
<dbReference type="AlphaFoldDB" id="A0A1T4QBE3"/>
<sequence length="227" mass="26332">MAKNKKFTTAFLLGSFMLLAAGCGKKNDSDQKNVDVYDIKEEKTDCDEQYRSLKEWEGTWESFVDYCDNPGLNREWTKISEEVNIDEDKLKDTFKEICYVTDDVRYFNIKGNTIIGFDSNNNKVFSDKYKVVAEYSEDSPETVIEGEVSYLLQAESFEGRYSYICIMPICTMEEGNGMKMLKHFHFNYGETVEQATDRSRIPTMIEKEDDEKKKAETLTTFFLGTKD</sequence>
<dbReference type="SUPFAM" id="SSF50814">
    <property type="entry name" value="Lipocalins"/>
    <property type="match status" value="1"/>
</dbReference>
<dbReference type="OrthoDB" id="9810636at2"/>
<evidence type="ECO:0000313" key="3">
    <source>
        <dbReference type="Proteomes" id="UP000189857"/>
    </source>
</evidence>
<accession>A0A1T4QBE3</accession>
<dbReference type="Proteomes" id="UP000189857">
    <property type="component" value="Unassembled WGS sequence"/>
</dbReference>
<protein>
    <submittedName>
        <fullName evidence="2">ZinT (YodA) lipocalin-like zinc-recruitment</fullName>
    </submittedName>
</protein>
<keyword evidence="1" id="KW-0732">Signal</keyword>
<dbReference type="Gene3D" id="2.40.128.20">
    <property type="match status" value="1"/>
</dbReference>
<evidence type="ECO:0000256" key="1">
    <source>
        <dbReference type="SAM" id="SignalP"/>
    </source>
</evidence>
<organism evidence="2 3">
    <name type="scientific">Eubacterium ruminantium</name>
    <dbReference type="NCBI Taxonomy" id="42322"/>
    <lineage>
        <taxon>Bacteria</taxon>
        <taxon>Bacillati</taxon>
        <taxon>Bacillota</taxon>
        <taxon>Clostridia</taxon>
        <taxon>Eubacteriales</taxon>
        <taxon>Eubacteriaceae</taxon>
        <taxon>Eubacterium</taxon>
    </lineage>
</organism>